<dbReference type="STRING" id="1033734.GCA_000285535_01366"/>
<dbReference type="InterPro" id="IPR036866">
    <property type="entry name" value="RibonucZ/Hydroxyglut_hydro"/>
</dbReference>
<keyword evidence="1" id="KW-0862">Zinc</keyword>
<dbReference type="Pfam" id="PF12706">
    <property type="entry name" value="Lactamase_B_2"/>
    <property type="match status" value="1"/>
</dbReference>
<dbReference type="SMART" id="SM00849">
    <property type="entry name" value="Lactamase_B"/>
    <property type="match status" value="1"/>
</dbReference>
<name>A0A4S3PT71_9BACI</name>
<sequence length="243" mass="26976">MKVTVVGFWGGFPATNEATTGYLFEHEGYRLLVDCGSGVLAQLQNYITIDELDAIILSHYHHDHVADIGPMQYARLVTSAIQNQQKELPIYGHTADQEGFSKLEHKGHTKAIAYNPDETIKIGPFSITFMKTKHPVVCYAMRMTAGGQTVVFSADSSYIDEFIPFTKDADLFICECNLYADQDGSNRGHMNSTEVGKIAASSGVKELWITHLPHYGNHEDLVKQASEQFTGNIKLAKSGLTWE</sequence>
<evidence type="ECO:0000313" key="3">
    <source>
        <dbReference type="EMBL" id="THE12644.1"/>
    </source>
</evidence>
<dbReference type="AlphaFoldDB" id="A0A4S3PT71"/>
<evidence type="ECO:0000256" key="1">
    <source>
        <dbReference type="ARBA" id="ARBA00022833"/>
    </source>
</evidence>
<dbReference type="Proteomes" id="UP000306477">
    <property type="component" value="Unassembled WGS sequence"/>
</dbReference>
<dbReference type="PANTHER" id="PTHR46018">
    <property type="entry name" value="ZINC PHOSPHODIESTERASE ELAC PROTEIN 1"/>
    <property type="match status" value="1"/>
</dbReference>
<comment type="caution">
    <text evidence="3">The sequence shown here is derived from an EMBL/GenBank/DDBJ whole genome shotgun (WGS) entry which is preliminary data.</text>
</comment>
<reference evidence="3 4" key="1">
    <citation type="journal article" date="2019" name="Indoor Air">
        <title>Impacts of indoor surface finishes on bacterial viability.</title>
        <authorList>
            <person name="Hu J."/>
            <person name="Maamar S.B."/>
            <person name="Glawe A.J."/>
            <person name="Gottel N."/>
            <person name="Gilbert J.A."/>
            <person name="Hartmann E.M."/>
        </authorList>
    </citation>
    <scope>NUCLEOTIDE SEQUENCE [LARGE SCALE GENOMIC DNA]</scope>
    <source>
        <strain evidence="3 4">AF060A6</strain>
    </source>
</reference>
<evidence type="ECO:0000313" key="4">
    <source>
        <dbReference type="Proteomes" id="UP000306477"/>
    </source>
</evidence>
<keyword evidence="3" id="KW-0378">Hydrolase</keyword>
<organism evidence="3 4">
    <name type="scientific">Bacillus timonensis</name>
    <dbReference type="NCBI Taxonomy" id="1033734"/>
    <lineage>
        <taxon>Bacteria</taxon>
        <taxon>Bacillati</taxon>
        <taxon>Bacillota</taxon>
        <taxon>Bacilli</taxon>
        <taxon>Bacillales</taxon>
        <taxon>Bacillaceae</taxon>
        <taxon>Bacillus</taxon>
    </lineage>
</organism>
<dbReference type="Gene3D" id="3.60.15.10">
    <property type="entry name" value="Ribonuclease Z/Hydroxyacylglutathione hydrolase-like"/>
    <property type="match status" value="1"/>
</dbReference>
<dbReference type="GO" id="GO:0042781">
    <property type="term" value="F:3'-tRNA processing endoribonuclease activity"/>
    <property type="evidence" value="ECO:0007669"/>
    <property type="project" value="TreeGrafter"/>
</dbReference>
<evidence type="ECO:0000259" key="2">
    <source>
        <dbReference type="SMART" id="SM00849"/>
    </source>
</evidence>
<accession>A0A4S3PT71</accession>
<dbReference type="InterPro" id="IPR001279">
    <property type="entry name" value="Metallo-B-lactamas"/>
</dbReference>
<dbReference type="OrthoDB" id="9794898at2"/>
<dbReference type="EMBL" id="SLUB01000015">
    <property type="protein sequence ID" value="THE12644.1"/>
    <property type="molecule type" value="Genomic_DNA"/>
</dbReference>
<dbReference type="CDD" id="cd07716">
    <property type="entry name" value="RNaseZ_short-form-like_MBL-fold"/>
    <property type="match status" value="1"/>
</dbReference>
<proteinExistence type="predicted"/>
<gene>
    <name evidence="3" type="ORF">E1I69_10645</name>
</gene>
<feature type="domain" description="Metallo-beta-lactamase" evidence="2">
    <location>
        <begin position="18"/>
        <end position="211"/>
    </location>
</feature>
<dbReference type="RefSeq" id="WP_136379593.1">
    <property type="nucleotide sequence ID" value="NZ_SLUB01000015.1"/>
</dbReference>
<keyword evidence="4" id="KW-1185">Reference proteome</keyword>
<dbReference type="SUPFAM" id="SSF56281">
    <property type="entry name" value="Metallo-hydrolase/oxidoreductase"/>
    <property type="match status" value="1"/>
</dbReference>
<protein>
    <submittedName>
        <fullName evidence="3">MBL fold metallo-hydrolase</fullName>
    </submittedName>
</protein>
<dbReference type="PANTHER" id="PTHR46018:SF4">
    <property type="entry name" value="METALLO-HYDROLASE YHFI-RELATED"/>
    <property type="match status" value="1"/>
</dbReference>